<proteinExistence type="inferred from homology"/>
<dbReference type="InterPro" id="IPR050250">
    <property type="entry name" value="Macrolide_Exporter_MacB"/>
</dbReference>
<dbReference type="GO" id="GO:0022857">
    <property type="term" value="F:transmembrane transporter activity"/>
    <property type="evidence" value="ECO:0007669"/>
    <property type="project" value="TreeGrafter"/>
</dbReference>
<keyword evidence="2" id="KW-1003">Cell membrane</keyword>
<feature type="domain" description="ABC3 transporter permease C-terminal" evidence="8">
    <location>
        <begin position="354"/>
        <end position="476"/>
    </location>
</feature>
<dbReference type="PANTHER" id="PTHR30572:SF4">
    <property type="entry name" value="ABC TRANSPORTER PERMEASE YTRF"/>
    <property type="match status" value="1"/>
</dbReference>
<feature type="domain" description="MacB-like periplasmic core" evidence="9">
    <location>
        <begin position="502"/>
        <end position="733"/>
    </location>
</feature>
<keyword evidence="3 7" id="KW-0812">Transmembrane</keyword>
<comment type="subcellular location">
    <subcellularLocation>
        <location evidence="1">Cell membrane</location>
        <topology evidence="1">Multi-pass membrane protein</topology>
    </subcellularLocation>
</comment>
<feature type="domain" description="ABC3 transporter permease C-terminal" evidence="8">
    <location>
        <begin position="783"/>
        <end position="895"/>
    </location>
</feature>
<feature type="transmembrane region" description="Helical" evidence="7">
    <location>
        <begin position="775"/>
        <end position="798"/>
    </location>
</feature>
<accession>A0A6J4KK07</accession>
<feature type="transmembrane region" description="Helical" evidence="7">
    <location>
        <begin position="831"/>
        <end position="849"/>
    </location>
</feature>
<evidence type="ECO:0000256" key="6">
    <source>
        <dbReference type="ARBA" id="ARBA00038076"/>
    </source>
</evidence>
<dbReference type="AlphaFoldDB" id="A0A6J4KK07"/>
<dbReference type="InterPro" id="IPR003838">
    <property type="entry name" value="ABC3_permease_C"/>
</dbReference>
<dbReference type="GO" id="GO:0005886">
    <property type="term" value="C:plasma membrane"/>
    <property type="evidence" value="ECO:0007669"/>
    <property type="project" value="UniProtKB-SubCell"/>
</dbReference>
<gene>
    <name evidence="10" type="ORF">AVDCRST_MAG68-955</name>
</gene>
<dbReference type="NCBIfam" id="NF038403">
    <property type="entry name" value="perm_prefix_1"/>
    <property type="match status" value="1"/>
</dbReference>
<dbReference type="PANTHER" id="PTHR30572">
    <property type="entry name" value="MEMBRANE COMPONENT OF TRANSPORTER-RELATED"/>
    <property type="match status" value="1"/>
</dbReference>
<sequence length="902" mass="97431">MGWTKRWKRRLRALLHKDAVERELDEELAFHLEMATRENLRAGMSPAEARRQARLQFGGVERFKEEVRDARGLAWVSGMALDFRLGARMLVKYPGLTLVGTLAITFAIWVGVATFEFLSQVVFPTLPFEQGSRVVAIRNWDVERSRARPAGLHDFAAWRGELRSVRELGAYRAAERNLITGDGRGEPIDVAEITATGFGVARVPALLGRTLTADDEAPGAPPVVVIGHDVWRRRFAGDPGVLGRTVLLGRQRATVVGVMPEGFGFPVAQSVWTPLRLDPLHYARGEEPRVEVFGRLAPGVSLGEAQAELDALGRRASADFAATHRHLRPRVMPYARSIINLPLALSVGLLSLNGFVVVLLVLVCGNVALLMFARAATRESEIVVRSALGASRRRIVAQMFAEALVLSAVAGVVGLAAASFGLRWAMDSLIAEIMDGARLPFWFHSSLSPASIAYAVALTVLAALISGVLPALKMTGTALQGRLRESGAGGGGLRFGGLWTAVIVAQVAVTVVFPLITYFVQKDARQIEAQKDGFAAVQYLSARLAMDREPPGPAGDTTRAAYLARMKATRAGLERRLLEEPSVAGVTFASNIPRRYHGWNQIELDGGAVVPLDTVRGHRVGSAHIEPDYFEVLGRRVLSGRGFYAGDVQSGARVVIVNERFVDVVLGGKNPVGRRVRYLAGEGAASEDEARPWYEIVGVAPDLGMTSGYGVGGLYHPVPADGVHADYLLVRVRGEPAEFAPALQRLAASVDPTLRLHDILPLDQVEASELEFYAFWIRITALLTLVVLVLSWAGIYAVMSFTVARRTREIGIRVAMGADARRVVLAIFRRPLTQVALGVATGAAVILILRTGLSDPGQEPSFGGVAALVGYAAVMFGVCLLACIVPTRRALGIEPTEALRVE</sequence>
<evidence type="ECO:0000259" key="8">
    <source>
        <dbReference type="Pfam" id="PF02687"/>
    </source>
</evidence>
<evidence type="ECO:0000256" key="1">
    <source>
        <dbReference type="ARBA" id="ARBA00004651"/>
    </source>
</evidence>
<keyword evidence="5 7" id="KW-0472">Membrane</keyword>
<evidence type="ECO:0000256" key="4">
    <source>
        <dbReference type="ARBA" id="ARBA00022989"/>
    </source>
</evidence>
<feature type="transmembrane region" description="Helical" evidence="7">
    <location>
        <begin position="493"/>
        <end position="520"/>
    </location>
</feature>
<name>A0A6J4KK07_9BACT</name>
<dbReference type="Pfam" id="PF02687">
    <property type="entry name" value="FtsX"/>
    <property type="match status" value="2"/>
</dbReference>
<evidence type="ECO:0000256" key="5">
    <source>
        <dbReference type="ARBA" id="ARBA00023136"/>
    </source>
</evidence>
<feature type="transmembrane region" description="Helical" evidence="7">
    <location>
        <begin position="861"/>
        <end position="885"/>
    </location>
</feature>
<dbReference type="EMBL" id="CADCTW010000053">
    <property type="protein sequence ID" value="CAA9307246.1"/>
    <property type="molecule type" value="Genomic_DNA"/>
</dbReference>
<evidence type="ECO:0000256" key="3">
    <source>
        <dbReference type="ARBA" id="ARBA00022692"/>
    </source>
</evidence>
<dbReference type="InterPro" id="IPR047928">
    <property type="entry name" value="Perm_prefix_1"/>
</dbReference>
<feature type="transmembrane region" description="Helical" evidence="7">
    <location>
        <begin position="452"/>
        <end position="472"/>
    </location>
</feature>
<organism evidence="10">
    <name type="scientific">uncultured Gemmatimonadota bacterium</name>
    <dbReference type="NCBI Taxonomy" id="203437"/>
    <lineage>
        <taxon>Bacteria</taxon>
        <taxon>Pseudomonadati</taxon>
        <taxon>Gemmatimonadota</taxon>
        <taxon>environmental samples</taxon>
    </lineage>
</organism>
<evidence type="ECO:0000256" key="2">
    <source>
        <dbReference type="ARBA" id="ARBA00022475"/>
    </source>
</evidence>
<feature type="transmembrane region" description="Helical" evidence="7">
    <location>
        <begin position="97"/>
        <end position="118"/>
    </location>
</feature>
<dbReference type="InterPro" id="IPR025857">
    <property type="entry name" value="MacB_PCD"/>
</dbReference>
<protein>
    <recommendedName>
        <fullName evidence="11">ABC transporter, fused permease protein</fullName>
    </recommendedName>
</protein>
<reference evidence="10" key="1">
    <citation type="submission" date="2020-02" db="EMBL/GenBank/DDBJ databases">
        <authorList>
            <person name="Meier V. D."/>
        </authorList>
    </citation>
    <scope>NUCLEOTIDE SEQUENCE</scope>
    <source>
        <strain evidence="10">AVDCRST_MAG68</strain>
    </source>
</reference>
<evidence type="ECO:0000256" key="7">
    <source>
        <dbReference type="SAM" id="Phobius"/>
    </source>
</evidence>
<evidence type="ECO:0000259" key="9">
    <source>
        <dbReference type="Pfam" id="PF12704"/>
    </source>
</evidence>
<feature type="domain" description="MacB-like periplasmic core" evidence="9">
    <location>
        <begin position="102"/>
        <end position="311"/>
    </location>
</feature>
<comment type="similarity">
    <text evidence="6">Belongs to the ABC-4 integral membrane protein family.</text>
</comment>
<feature type="transmembrane region" description="Helical" evidence="7">
    <location>
        <begin position="395"/>
        <end position="420"/>
    </location>
</feature>
<evidence type="ECO:0008006" key="11">
    <source>
        <dbReference type="Google" id="ProtNLM"/>
    </source>
</evidence>
<evidence type="ECO:0000313" key="10">
    <source>
        <dbReference type="EMBL" id="CAA9307246.1"/>
    </source>
</evidence>
<dbReference type="Pfam" id="PF12704">
    <property type="entry name" value="MacB_PCD"/>
    <property type="match status" value="2"/>
</dbReference>
<feature type="transmembrane region" description="Helical" evidence="7">
    <location>
        <begin position="356"/>
        <end position="375"/>
    </location>
</feature>
<keyword evidence="4 7" id="KW-1133">Transmembrane helix</keyword>